<evidence type="ECO:0000313" key="7">
    <source>
        <dbReference type="Proteomes" id="UP000270924"/>
    </source>
</evidence>
<dbReference type="InterPro" id="IPR036259">
    <property type="entry name" value="MFS_trans_sf"/>
</dbReference>
<dbReference type="SUPFAM" id="SSF103473">
    <property type="entry name" value="MFS general substrate transporter"/>
    <property type="match status" value="1"/>
</dbReference>
<gene>
    <name evidence="6" type="ORF">WBA_LOCUS10899</name>
</gene>
<evidence type="ECO:0000256" key="3">
    <source>
        <dbReference type="ARBA" id="ARBA00022989"/>
    </source>
</evidence>
<dbReference type="EMBL" id="UYWW01012236">
    <property type="protein sequence ID" value="VDM19913.1"/>
    <property type="molecule type" value="Genomic_DNA"/>
</dbReference>
<dbReference type="Pfam" id="PF13000">
    <property type="entry name" value="Acatn"/>
    <property type="match status" value="1"/>
</dbReference>
<sequence>MQYLKSPSEDLPLSWLGRVRKSFQGDFGSLCLLTFLYLLQGIPLGLIAAIPLVLSSKHVSYGQQAIFSFAHWPFSVKLLWAPIVDSVYWRRIGRRKSWMVPCQYLIGIFMLLLSYRVSEIMGDSGADSKPPNVFLLMFLFLPLNFLAATQDIAVDGWALTMLSKENVGHASTCNAAGQTAGFFLGNVMFLTLDSPDFANRFFRNKPEPFGLVNLSG</sequence>
<dbReference type="AlphaFoldDB" id="A0A3P7EFD8"/>
<feature type="transmembrane region" description="Helical" evidence="5">
    <location>
        <begin position="27"/>
        <end position="54"/>
    </location>
</feature>
<feature type="transmembrane region" description="Helical" evidence="5">
    <location>
        <begin position="98"/>
        <end position="115"/>
    </location>
</feature>
<evidence type="ECO:0000313" key="6">
    <source>
        <dbReference type="EMBL" id="VDM19913.1"/>
    </source>
</evidence>
<evidence type="ECO:0000256" key="2">
    <source>
        <dbReference type="ARBA" id="ARBA00022692"/>
    </source>
</evidence>
<dbReference type="OMA" id="MSIREKM"/>
<keyword evidence="3 5" id="KW-1133">Transmembrane helix</keyword>
<feature type="transmembrane region" description="Helical" evidence="5">
    <location>
        <begin position="135"/>
        <end position="154"/>
    </location>
</feature>
<dbReference type="PANTHER" id="PTHR12778">
    <property type="entry name" value="SOLUTE CARRIER FAMILY 33 ACETYL-COA TRANSPORTER -RELATED"/>
    <property type="match status" value="1"/>
</dbReference>
<organism evidence="6 7">
    <name type="scientific">Wuchereria bancrofti</name>
    <dbReference type="NCBI Taxonomy" id="6293"/>
    <lineage>
        <taxon>Eukaryota</taxon>
        <taxon>Metazoa</taxon>
        <taxon>Ecdysozoa</taxon>
        <taxon>Nematoda</taxon>
        <taxon>Chromadorea</taxon>
        <taxon>Rhabditida</taxon>
        <taxon>Spirurina</taxon>
        <taxon>Spiruromorpha</taxon>
        <taxon>Filarioidea</taxon>
        <taxon>Onchocercidae</taxon>
        <taxon>Wuchereria</taxon>
    </lineage>
</organism>
<evidence type="ECO:0000256" key="5">
    <source>
        <dbReference type="SAM" id="Phobius"/>
    </source>
</evidence>
<proteinExistence type="predicted"/>
<evidence type="ECO:0000256" key="1">
    <source>
        <dbReference type="ARBA" id="ARBA00004141"/>
    </source>
</evidence>
<dbReference type="InterPro" id="IPR004752">
    <property type="entry name" value="AmpG_permease/AT-1"/>
</dbReference>
<comment type="subcellular location">
    <subcellularLocation>
        <location evidence="1">Membrane</location>
        <topology evidence="1">Multi-pass membrane protein</topology>
    </subcellularLocation>
</comment>
<evidence type="ECO:0008006" key="8">
    <source>
        <dbReference type="Google" id="ProtNLM"/>
    </source>
</evidence>
<dbReference type="OrthoDB" id="6415790at2759"/>
<dbReference type="InParanoid" id="A0A3P7EFD8"/>
<protein>
    <recommendedName>
        <fullName evidence="8">Acetyl-coenzyme A transporter 1</fullName>
    </recommendedName>
</protein>
<keyword evidence="7" id="KW-1185">Reference proteome</keyword>
<dbReference type="GO" id="GO:0008521">
    <property type="term" value="F:acetyl-CoA transmembrane transporter activity"/>
    <property type="evidence" value="ECO:0007669"/>
    <property type="project" value="InterPro"/>
</dbReference>
<dbReference type="GO" id="GO:0016020">
    <property type="term" value="C:membrane"/>
    <property type="evidence" value="ECO:0007669"/>
    <property type="project" value="UniProtKB-SubCell"/>
</dbReference>
<reference evidence="6 7" key="1">
    <citation type="submission" date="2018-11" db="EMBL/GenBank/DDBJ databases">
        <authorList>
            <consortium name="Pathogen Informatics"/>
        </authorList>
    </citation>
    <scope>NUCLEOTIDE SEQUENCE [LARGE SCALE GENOMIC DNA]</scope>
</reference>
<dbReference type="PANTHER" id="PTHR12778:SF9">
    <property type="entry name" value="ACETYL-COENZYME A TRANSPORTER 1"/>
    <property type="match status" value="1"/>
</dbReference>
<keyword evidence="4 5" id="KW-0472">Membrane</keyword>
<keyword evidence="2 5" id="KW-0812">Transmembrane</keyword>
<dbReference type="Proteomes" id="UP000270924">
    <property type="component" value="Unassembled WGS sequence"/>
</dbReference>
<dbReference type="GO" id="GO:0035348">
    <property type="term" value="P:acetyl-CoA transmembrane transport"/>
    <property type="evidence" value="ECO:0007669"/>
    <property type="project" value="InterPro"/>
</dbReference>
<dbReference type="InterPro" id="IPR024371">
    <property type="entry name" value="AcetylCoA_trans_1-like"/>
</dbReference>
<name>A0A3P7EFD8_WUCBA</name>
<accession>A0A3P7EFD8</accession>
<evidence type="ECO:0000256" key="4">
    <source>
        <dbReference type="ARBA" id="ARBA00023136"/>
    </source>
</evidence>